<keyword evidence="9" id="KW-1185">Reference proteome</keyword>
<reference evidence="8" key="2">
    <citation type="submission" date="2020-09" db="EMBL/GenBank/DDBJ databases">
        <authorList>
            <person name="Sun Q."/>
            <person name="Ohkuma M."/>
        </authorList>
    </citation>
    <scope>NUCLEOTIDE SEQUENCE</scope>
    <source>
        <strain evidence="8">JCM 15325</strain>
    </source>
</reference>
<dbReference type="EMBL" id="BMOK01000002">
    <property type="protein sequence ID" value="GGL45680.1"/>
    <property type="molecule type" value="Genomic_DNA"/>
</dbReference>
<reference evidence="8" key="1">
    <citation type="journal article" date="2014" name="Int. J. Syst. Evol. Microbiol.">
        <title>Complete genome sequence of Corynebacterium casei LMG S-19264T (=DSM 44701T), isolated from a smear-ripened cheese.</title>
        <authorList>
            <consortium name="US DOE Joint Genome Institute (JGI-PGF)"/>
            <person name="Walter F."/>
            <person name="Albersmeier A."/>
            <person name="Kalinowski J."/>
            <person name="Ruckert C."/>
        </authorList>
    </citation>
    <scope>NUCLEOTIDE SEQUENCE</scope>
    <source>
        <strain evidence="8">JCM 15325</strain>
    </source>
</reference>
<dbReference type="RefSeq" id="WP_188801708.1">
    <property type="nucleotide sequence ID" value="NZ_BMOK01000002.1"/>
</dbReference>
<keyword evidence="4 6" id="KW-1133">Transmembrane helix</keyword>
<dbReference type="InterPro" id="IPR051461">
    <property type="entry name" value="UPF0750_membrane"/>
</dbReference>
<dbReference type="InterPro" id="IPR019264">
    <property type="entry name" value="DUF2179"/>
</dbReference>
<dbReference type="AlphaFoldDB" id="A0A917VYP3"/>
<evidence type="ECO:0000313" key="9">
    <source>
        <dbReference type="Proteomes" id="UP000654670"/>
    </source>
</evidence>
<dbReference type="PANTHER" id="PTHR33545:SF5">
    <property type="entry name" value="UPF0750 MEMBRANE PROTEIN YITT"/>
    <property type="match status" value="1"/>
</dbReference>
<dbReference type="InterPro" id="IPR015867">
    <property type="entry name" value="N-reg_PII/ATP_PRibTrfase_C"/>
</dbReference>
<evidence type="ECO:0000256" key="2">
    <source>
        <dbReference type="ARBA" id="ARBA00022475"/>
    </source>
</evidence>
<evidence type="ECO:0000256" key="4">
    <source>
        <dbReference type="ARBA" id="ARBA00022989"/>
    </source>
</evidence>
<dbReference type="Pfam" id="PF10035">
    <property type="entry name" value="DUF2179"/>
    <property type="match status" value="1"/>
</dbReference>
<dbReference type="InterPro" id="IPR003740">
    <property type="entry name" value="YitT"/>
</dbReference>
<protein>
    <submittedName>
        <fullName evidence="8">Membrane protein</fullName>
    </submittedName>
</protein>
<organism evidence="8 9">
    <name type="scientific">Sporolactobacillus putidus</name>
    <dbReference type="NCBI Taxonomy" id="492735"/>
    <lineage>
        <taxon>Bacteria</taxon>
        <taxon>Bacillati</taxon>
        <taxon>Bacillota</taxon>
        <taxon>Bacilli</taxon>
        <taxon>Bacillales</taxon>
        <taxon>Sporolactobacillaceae</taxon>
        <taxon>Sporolactobacillus</taxon>
    </lineage>
</organism>
<dbReference type="CDD" id="cd16380">
    <property type="entry name" value="YitT_C"/>
    <property type="match status" value="1"/>
</dbReference>
<evidence type="ECO:0000259" key="7">
    <source>
        <dbReference type="Pfam" id="PF10035"/>
    </source>
</evidence>
<feature type="transmembrane region" description="Helical" evidence="6">
    <location>
        <begin position="159"/>
        <end position="177"/>
    </location>
</feature>
<name>A0A917VYP3_9BACL</name>
<dbReference type="GO" id="GO:0005886">
    <property type="term" value="C:plasma membrane"/>
    <property type="evidence" value="ECO:0007669"/>
    <property type="project" value="UniProtKB-SubCell"/>
</dbReference>
<comment type="caution">
    <text evidence="8">The sequence shown here is derived from an EMBL/GenBank/DDBJ whole genome shotgun (WGS) entry which is preliminary data.</text>
</comment>
<evidence type="ECO:0000313" key="8">
    <source>
        <dbReference type="EMBL" id="GGL45680.1"/>
    </source>
</evidence>
<dbReference type="Gene3D" id="3.30.70.120">
    <property type="match status" value="1"/>
</dbReference>
<sequence length="336" mass="37775">MNTTVLRELAKKLLIAVCAAFLCAMSMNFFLVPAKVYASGINGAAQLITDVLRDYLHLSLSIGVLVLLLNLPIALLGWFKVGKSFTFFSFITVLFTSFFLSVIPVHPLSRDILLNAIFGGMISAVGVGVALKYGISTGGLDIIAIYLTRKNRNASSGKYFLILNGIIIVIAGAVYEWQYALYTLISRFVNSYVIDMIHTKYQKLTVITVTDQADKLVSAMQDQFDRGATIIPSYGGFTKKKRFSVMIVISHYELYKMEQLIKEVDPNSFTNILETNKIIGIFHTEEQQRAIQAMKHGEESERARHTLGDEDYHRFEQLFHTKTNVTIPGRFPFQDE</sequence>
<keyword evidence="3 6" id="KW-0812">Transmembrane</keyword>
<feature type="domain" description="DUF2179" evidence="7">
    <location>
        <begin position="226"/>
        <end position="280"/>
    </location>
</feature>
<dbReference type="PANTHER" id="PTHR33545">
    <property type="entry name" value="UPF0750 MEMBRANE PROTEIN YITT-RELATED"/>
    <property type="match status" value="1"/>
</dbReference>
<feature type="transmembrane region" description="Helical" evidence="6">
    <location>
        <begin position="85"/>
        <end position="105"/>
    </location>
</feature>
<comment type="subcellular location">
    <subcellularLocation>
        <location evidence="1">Cell membrane</location>
        <topology evidence="1">Multi-pass membrane protein</topology>
    </subcellularLocation>
</comment>
<evidence type="ECO:0000256" key="3">
    <source>
        <dbReference type="ARBA" id="ARBA00022692"/>
    </source>
</evidence>
<feature type="transmembrane region" description="Helical" evidence="6">
    <location>
        <begin position="58"/>
        <end position="78"/>
    </location>
</feature>
<evidence type="ECO:0000256" key="5">
    <source>
        <dbReference type="ARBA" id="ARBA00023136"/>
    </source>
</evidence>
<dbReference type="Proteomes" id="UP000654670">
    <property type="component" value="Unassembled WGS sequence"/>
</dbReference>
<evidence type="ECO:0000256" key="6">
    <source>
        <dbReference type="SAM" id="Phobius"/>
    </source>
</evidence>
<evidence type="ECO:0000256" key="1">
    <source>
        <dbReference type="ARBA" id="ARBA00004651"/>
    </source>
</evidence>
<feature type="transmembrane region" description="Helical" evidence="6">
    <location>
        <begin position="117"/>
        <end position="147"/>
    </location>
</feature>
<proteinExistence type="predicted"/>
<dbReference type="PIRSF" id="PIRSF006483">
    <property type="entry name" value="Membrane_protein_YitT"/>
    <property type="match status" value="1"/>
</dbReference>
<accession>A0A917VYP3</accession>
<dbReference type="Pfam" id="PF02588">
    <property type="entry name" value="YitT_membrane"/>
    <property type="match status" value="1"/>
</dbReference>
<gene>
    <name evidence="8" type="ORF">GCM10007968_07260</name>
</gene>
<keyword evidence="2" id="KW-1003">Cell membrane</keyword>
<keyword evidence="5 6" id="KW-0472">Membrane</keyword>